<feature type="compositionally biased region" description="Basic and acidic residues" evidence="1">
    <location>
        <begin position="101"/>
        <end position="118"/>
    </location>
</feature>
<dbReference type="GeneID" id="43597024"/>
<dbReference type="OrthoDB" id="329272at2759"/>
<keyword evidence="4" id="KW-1185">Reference proteome</keyword>
<dbReference type="Proteomes" id="UP000254866">
    <property type="component" value="Unassembled WGS sequence"/>
</dbReference>
<sequence length="287" mass="32503">MSSNRPKFRIDFQSPPRPFLHKYDRLLPASSQSPEIPPTFLSALTVRENVFVHELGAVPLEHHLDTDDARSCHWVLFNRSPGSNELSPRANPSSKAQVQPPEHKLEQKVENETDEQHAKPIGTIRLIPSPHYSRHPLPGSRLNPDLHQLPNPPLPASEVFFAPAPTYTPDRATSFHDGLEPYVKIGRLCVVKEWRGKGCASMLIQEALRWISENPGFTCQNNAEEYVAQERKWNGLVCALAQEGAITTWQKNGFKVDEGMGDWWDGGIRHVGMWVRVDVQNSREESR</sequence>
<dbReference type="UniPathway" id="UPA00113">
    <property type="reaction ID" value="UER00529"/>
</dbReference>
<reference evidence="3 4" key="1">
    <citation type="journal article" date="2018" name="IMA Fungus">
        <title>IMA Genome-F 9: Draft genome sequence of Annulohypoxylon stygium, Aspergillus mulundensis, Berkeleyomyces basicola (syn. Thielaviopsis basicola), Ceratocystis smalleyi, two Cercospora beticola strains, Coleophoma cylindrospora, Fusarium fracticaudum, Phialophora cf. hyalina, and Morchella septimelata.</title>
        <authorList>
            <person name="Wingfield B.D."/>
            <person name="Bills G.F."/>
            <person name="Dong Y."/>
            <person name="Huang W."/>
            <person name="Nel W.J."/>
            <person name="Swalarsk-Parry B.S."/>
            <person name="Vaghefi N."/>
            <person name="Wilken P.M."/>
            <person name="An Z."/>
            <person name="de Beer Z.W."/>
            <person name="De Vos L."/>
            <person name="Chen L."/>
            <person name="Duong T.A."/>
            <person name="Gao Y."/>
            <person name="Hammerbacher A."/>
            <person name="Kikkert J.R."/>
            <person name="Li Y."/>
            <person name="Li H."/>
            <person name="Li K."/>
            <person name="Li Q."/>
            <person name="Liu X."/>
            <person name="Ma X."/>
            <person name="Naidoo K."/>
            <person name="Pethybridge S.J."/>
            <person name="Sun J."/>
            <person name="Steenkamp E.T."/>
            <person name="van der Nest M.A."/>
            <person name="van Wyk S."/>
            <person name="Wingfield M.J."/>
            <person name="Xiong C."/>
            <person name="Yue Q."/>
            <person name="Zhang X."/>
        </authorList>
    </citation>
    <scope>NUCLEOTIDE SEQUENCE [LARGE SCALE GENOMIC DNA]</scope>
    <source>
        <strain evidence="3 4">BP 5553</strain>
    </source>
</reference>
<dbReference type="SUPFAM" id="SSF55729">
    <property type="entry name" value="Acyl-CoA N-acyltransferases (Nat)"/>
    <property type="match status" value="1"/>
</dbReference>
<dbReference type="InterPro" id="IPR000182">
    <property type="entry name" value="GNAT_dom"/>
</dbReference>
<feature type="compositionally biased region" description="Polar residues" evidence="1">
    <location>
        <begin position="82"/>
        <end position="97"/>
    </location>
</feature>
<comment type="caution">
    <text evidence="3">The sequence shown here is derived from an EMBL/GenBank/DDBJ whole genome shotgun (WGS) entry which is preliminary data.</text>
</comment>
<dbReference type="RefSeq" id="XP_031872491.1">
    <property type="nucleotide sequence ID" value="XM_032012798.1"/>
</dbReference>
<evidence type="ECO:0000259" key="2">
    <source>
        <dbReference type="PROSITE" id="PS51186"/>
    </source>
</evidence>
<feature type="region of interest" description="Disordered" evidence="1">
    <location>
        <begin position="82"/>
        <end position="148"/>
    </location>
</feature>
<organism evidence="3 4">
    <name type="scientific">Venustampulla echinocandica</name>
    <dbReference type="NCBI Taxonomy" id="2656787"/>
    <lineage>
        <taxon>Eukaryota</taxon>
        <taxon>Fungi</taxon>
        <taxon>Dikarya</taxon>
        <taxon>Ascomycota</taxon>
        <taxon>Pezizomycotina</taxon>
        <taxon>Leotiomycetes</taxon>
        <taxon>Helotiales</taxon>
        <taxon>Pleuroascaceae</taxon>
        <taxon>Venustampulla</taxon>
    </lineage>
</organism>
<dbReference type="PROSITE" id="PS51186">
    <property type="entry name" value="GNAT"/>
    <property type="match status" value="1"/>
</dbReference>
<proteinExistence type="predicted"/>
<dbReference type="EMBL" id="NPIC01000002">
    <property type="protein sequence ID" value="RDL39835.1"/>
    <property type="molecule type" value="Genomic_DNA"/>
</dbReference>
<protein>
    <recommendedName>
        <fullName evidence="2">N-acetyltransferase domain-containing protein</fullName>
    </recommendedName>
</protein>
<name>A0A370TWD2_9HELO</name>
<evidence type="ECO:0000256" key="1">
    <source>
        <dbReference type="SAM" id="MobiDB-lite"/>
    </source>
</evidence>
<dbReference type="CDD" id="cd04301">
    <property type="entry name" value="NAT_SF"/>
    <property type="match status" value="1"/>
</dbReference>
<dbReference type="Gene3D" id="3.40.630.30">
    <property type="match status" value="1"/>
</dbReference>
<feature type="domain" description="N-acetyltransferase" evidence="2">
    <location>
        <begin position="116"/>
        <end position="278"/>
    </location>
</feature>
<dbReference type="STRING" id="2656787.A0A370TWD2"/>
<dbReference type="GO" id="GO:0016747">
    <property type="term" value="F:acyltransferase activity, transferring groups other than amino-acyl groups"/>
    <property type="evidence" value="ECO:0007669"/>
    <property type="project" value="InterPro"/>
</dbReference>
<dbReference type="AlphaFoldDB" id="A0A370TWD2"/>
<accession>A0A370TWD2</accession>
<evidence type="ECO:0000313" key="4">
    <source>
        <dbReference type="Proteomes" id="UP000254866"/>
    </source>
</evidence>
<dbReference type="InterPro" id="IPR016181">
    <property type="entry name" value="Acyl_CoA_acyltransferase"/>
</dbReference>
<gene>
    <name evidence="3" type="ORF">BP5553_04175</name>
</gene>
<dbReference type="GO" id="GO:0006048">
    <property type="term" value="P:UDP-N-acetylglucosamine biosynthetic process"/>
    <property type="evidence" value="ECO:0007669"/>
    <property type="project" value="UniProtKB-UniPathway"/>
</dbReference>
<evidence type="ECO:0000313" key="3">
    <source>
        <dbReference type="EMBL" id="RDL39835.1"/>
    </source>
</evidence>